<dbReference type="Proteomes" id="UP000593562">
    <property type="component" value="Unassembled WGS sequence"/>
</dbReference>
<dbReference type="Pfam" id="PF07572">
    <property type="entry name" value="BCNT"/>
    <property type="match status" value="1"/>
</dbReference>
<feature type="region of interest" description="Disordered" evidence="1">
    <location>
        <begin position="308"/>
        <end position="327"/>
    </location>
</feature>
<evidence type="ECO:0000256" key="1">
    <source>
        <dbReference type="SAM" id="MobiDB-lite"/>
    </source>
</evidence>
<accession>A0A7J7E0I2</accession>
<keyword evidence="4" id="KW-1185">Reference proteome</keyword>
<dbReference type="FunCoup" id="A0A7J7E0I2">
    <property type="interactions" value="2368"/>
</dbReference>
<dbReference type="PANTHER" id="PTHR48407:SF1">
    <property type="entry name" value="CRANIOFACIAL DEVELOPMENT PROTEIN 1"/>
    <property type="match status" value="1"/>
</dbReference>
<gene>
    <name evidence="3" type="ORF">HS088_TW01G00015</name>
</gene>
<dbReference type="InParanoid" id="A0A7J7E0I2"/>
<comment type="caution">
    <text evidence="3">The sequence shown here is derived from an EMBL/GenBank/DDBJ whole genome shotgun (WGS) entry which is preliminary data.</text>
</comment>
<organism evidence="3 4">
    <name type="scientific">Tripterygium wilfordii</name>
    <name type="common">Thunder God vine</name>
    <dbReference type="NCBI Taxonomy" id="458696"/>
    <lineage>
        <taxon>Eukaryota</taxon>
        <taxon>Viridiplantae</taxon>
        <taxon>Streptophyta</taxon>
        <taxon>Embryophyta</taxon>
        <taxon>Tracheophyta</taxon>
        <taxon>Spermatophyta</taxon>
        <taxon>Magnoliopsida</taxon>
        <taxon>eudicotyledons</taxon>
        <taxon>Gunneridae</taxon>
        <taxon>Pentapetalae</taxon>
        <taxon>rosids</taxon>
        <taxon>fabids</taxon>
        <taxon>Celastrales</taxon>
        <taxon>Celastraceae</taxon>
        <taxon>Tripterygium</taxon>
    </lineage>
</organism>
<dbReference type="PROSITE" id="PS51279">
    <property type="entry name" value="BCNT_C"/>
    <property type="match status" value="1"/>
</dbReference>
<evidence type="ECO:0000313" key="3">
    <source>
        <dbReference type="EMBL" id="KAF5752108.1"/>
    </source>
</evidence>
<evidence type="ECO:0000313" key="4">
    <source>
        <dbReference type="Proteomes" id="UP000593562"/>
    </source>
</evidence>
<name>A0A7J7E0I2_TRIWF</name>
<dbReference type="AlphaFoldDB" id="A0A7J7E0I2"/>
<feature type="domain" description="BCNT-C" evidence="2">
    <location>
        <begin position="238"/>
        <end position="318"/>
    </location>
</feature>
<protein>
    <recommendedName>
        <fullName evidence="2">BCNT-C domain-containing protein</fullName>
    </recommendedName>
</protein>
<reference evidence="3 4" key="1">
    <citation type="journal article" date="2020" name="Nat. Commun.">
        <title>Genome of Tripterygium wilfordii and identification of cytochrome P450 involved in triptolide biosynthesis.</title>
        <authorList>
            <person name="Tu L."/>
            <person name="Su P."/>
            <person name="Zhang Z."/>
            <person name="Gao L."/>
            <person name="Wang J."/>
            <person name="Hu T."/>
            <person name="Zhou J."/>
            <person name="Zhang Y."/>
            <person name="Zhao Y."/>
            <person name="Liu Y."/>
            <person name="Song Y."/>
            <person name="Tong Y."/>
            <person name="Lu Y."/>
            <person name="Yang J."/>
            <person name="Xu C."/>
            <person name="Jia M."/>
            <person name="Peters R.J."/>
            <person name="Huang L."/>
            <person name="Gao W."/>
        </authorList>
    </citation>
    <scope>NUCLEOTIDE SEQUENCE [LARGE SCALE GENOMIC DNA]</scope>
    <source>
        <strain evidence="4">cv. XIE 37</strain>
        <tissue evidence="3">Leaf</tissue>
    </source>
</reference>
<dbReference type="InterPro" id="IPR027124">
    <property type="entry name" value="Swc5/CFDP1/2"/>
</dbReference>
<feature type="region of interest" description="Disordered" evidence="1">
    <location>
        <begin position="121"/>
        <end position="149"/>
    </location>
</feature>
<evidence type="ECO:0000259" key="2">
    <source>
        <dbReference type="PROSITE" id="PS51279"/>
    </source>
</evidence>
<proteinExistence type="predicted"/>
<dbReference type="InterPro" id="IPR011421">
    <property type="entry name" value="BCNT-C"/>
</dbReference>
<dbReference type="EMBL" id="JAAARO010000001">
    <property type="protein sequence ID" value="KAF5752108.1"/>
    <property type="molecule type" value="Genomic_DNA"/>
</dbReference>
<dbReference type="PANTHER" id="PTHR48407">
    <property type="entry name" value="CRANIOFACIAL DEVELOPMENT PROTEIN 1"/>
    <property type="match status" value="1"/>
</dbReference>
<feature type="compositionally biased region" description="Polar residues" evidence="1">
    <location>
        <begin position="121"/>
        <end position="142"/>
    </location>
</feature>
<sequence>MRLRRTSDSHSQPSLLFIDFTSDLFSHDCLTARVEALWERMNKGIHNKTATPFVDKHNSAVNITAEKKSDNWMRYLGLVPKEATSSGLERQQQGTGVIQLGTSDEEKKVTALWEQMNRGVSNKTLKPSSNKTGPTVDNITSERPSDNWRSYLGLSPKRARTLEEDALQKGPSDVQNGTSDEAKRLAAAALAAVKDAPVAASNRGKSEITEVRDFAGQEIEYKKLVDADSKEAFEKIKAPAASAVDAVLEQIKKKQKLSVLDKTKKDWGEYKENKGVEEELDAYKKGSNQYLEKVSFLQRADVREFERERDARLAQQAKRRTDMREDP</sequence>